<name>A0A921I0D1_9FIRM</name>
<dbReference type="PANTHER" id="PTHR43823">
    <property type="entry name" value="SPORULATION PROTEIN YKVU"/>
    <property type="match status" value="1"/>
</dbReference>
<comment type="caution">
    <text evidence="7">The sequence shown here is derived from an EMBL/GenBank/DDBJ whole genome shotgun (WGS) entry which is preliminary data.</text>
</comment>
<sequence>MSGRSDKKGEMMMVKADTRIVDVIRQMQEQRKQDRQIFYDIYSQQEKRQDPEKKDTGLFFFRGEKKAPFAVVCAGGGFYYVGSVHESLPHALELSRQGYNGFALVYRTRTADAAWQDLARAIRFIFDHAAELGVDTEGYSRSYLDWVVVLGGVPTMLSLSMGHLLRSEGHARPASIGMMFGGILNVVLDPVLIFGLRLDVTGAAMATALSNLSSLVFFVIMYRRLGDQISVSLLPKYFTLRFVKPVFSVGLASALATGLGNLSNMVMVRLASGYGDIPVAAYGIVKRIDQFPLNVSMGLCQGFMPLVGYNYAAKNYKRMRAVSFFSWKTAVVLSACFVACFATLALGILHLFIPEAQTSALGAQFLRIACLAVPFTAVNFLISYTLQAMGKGTQSAILTFSRQGLLNIPLLIIMDVTIGLYGMIWTQLVVELVMLPVSLGMYMHTWRKLK</sequence>
<dbReference type="Proteomes" id="UP000769156">
    <property type="component" value="Unassembled WGS sequence"/>
</dbReference>
<dbReference type="AlphaFoldDB" id="A0A921I0D1"/>
<dbReference type="InterPro" id="IPR029058">
    <property type="entry name" value="AB_hydrolase_fold"/>
</dbReference>
<feature type="transmembrane region" description="Helical" evidence="6">
    <location>
        <begin position="330"/>
        <end position="353"/>
    </location>
</feature>
<evidence type="ECO:0000256" key="4">
    <source>
        <dbReference type="ARBA" id="ARBA00022989"/>
    </source>
</evidence>
<feature type="transmembrane region" description="Helical" evidence="6">
    <location>
        <begin position="242"/>
        <end position="262"/>
    </location>
</feature>
<dbReference type="EMBL" id="DYVY01000029">
    <property type="protein sequence ID" value="HJF93467.1"/>
    <property type="molecule type" value="Genomic_DNA"/>
</dbReference>
<proteinExistence type="predicted"/>
<dbReference type="SUPFAM" id="SSF53474">
    <property type="entry name" value="alpha/beta-Hydrolases"/>
    <property type="match status" value="1"/>
</dbReference>
<dbReference type="GO" id="GO:0042910">
    <property type="term" value="F:xenobiotic transmembrane transporter activity"/>
    <property type="evidence" value="ECO:0007669"/>
    <property type="project" value="InterPro"/>
</dbReference>
<feature type="transmembrane region" description="Helical" evidence="6">
    <location>
        <begin position="202"/>
        <end position="222"/>
    </location>
</feature>
<keyword evidence="3 6" id="KW-0812">Transmembrane</keyword>
<dbReference type="Pfam" id="PF01554">
    <property type="entry name" value="MatE"/>
    <property type="match status" value="1"/>
</dbReference>
<feature type="transmembrane region" description="Helical" evidence="6">
    <location>
        <begin position="405"/>
        <end position="422"/>
    </location>
</feature>
<evidence type="ECO:0000313" key="8">
    <source>
        <dbReference type="Proteomes" id="UP000769156"/>
    </source>
</evidence>
<comment type="subcellular location">
    <subcellularLocation>
        <location evidence="1">Cell membrane</location>
        <topology evidence="1">Multi-pass membrane protein</topology>
    </subcellularLocation>
</comment>
<keyword evidence="2" id="KW-1003">Cell membrane</keyword>
<gene>
    <name evidence="7" type="ORF">K8V82_01585</name>
</gene>
<feature type="transmembrane region" description="Helical" evidence="6">
    <location>
        <begin position="291"/>
        <end position="309"/>
    </location>
</feature>
<keyword evidence="5 6" id="KW-0472">Membrane</keyword>
<dbReference type="GO" id="GO:0005886">
    <property type="term" value="C:plasma membrane"/>
    <property type="evidence" value="ECO:0007669"/>
    <property type="project" value="UniProtKB-SubCell"/>
</dbReference>
<dbReference type="GO" id="GO:0015297">
    <property type="term" value="F:antiporter activity"/>
    <property type="evidence" value="ECO:0007669"/>
    <property type="project" value="InterPro"/>
</dbReference>
<dbReference type="InterPro" id="IPR051327">
    <property type="entry name" value="MATE_MepA_subfamily"/>
</dbReference>
<reference evidence="7" key="2">
    <citation type="submission" date="2021-09" db="EMBL/GenBank/DDBJ databases">
        <authorList>
            <person name="Gilroy R."/>
        </authorList>
    </citation>
    <scope>NUCLEOTIDE SEQUENCE</scope>
    <source>
        <strain evidence="7">ChiSjej5B23-16112</strain>
    </source>
</reference>
<feature type="transmembrane region" description="Helical" evidence="6">
    <location>
        <begin position="365"/>
        <end position="384"/>
    </location>
</feature>
<evidence type="ECO:0000256" key="2">
    <source>
        <dbReference type="ARBA" id="ARBA00022475"/>
    </source>
</evidence>
<keyword evidence="4 6" id="KW-1133">Transmembrane helix</keyword>
<feature type="transmembrane region" description="Helical" evidence="6">
    <location>
        <begin position="176"/>
        <end position="196"/>
    </location>
</feature>
<dbReference type="InterPro" id="IPR002528">
    <property type="entry name" value="MATE_fam"/>
</dbReference>
<evidence type="ECO:0000256" key="5">
    <source>
        <dbReference type="ARBA" id="ARBA00023136"/>
    </source>
</evidence>
<dbReference type="PANTHER" id="PTHR43823:SF3">
    <property type="entry name" value="MULTIDRUG EXPORT PROTEIN MEPA"/>
    <property type="match status" value="1"/>
</dbReference>
<organism evidence="7 8">
    <name type="scientific">Lachnoclostridium phocaeense</name>
    <dbReference type="NCBI Taxonomy" id="1871021"/>
    <lineage>
        <taxon>Bacteria</taxon>
        <taxon>Bacillati</taxon>
        <taxon>Bacillota</taxon>
        <taxon>Clostridia</taxon>
        <taxon>Lachnospirales</taxon>
        <taxon>Lachnospiraceae</taxon>
    </lineage>
</organism>
<evidence type="ECO:0000256" key="1">
    <source>
        <dbReference type="ARBA" id="ARBA00004651"/>
    </source>
</evidence>
<protein>
    <submittedName>
        <fullName evidence="7">Polysaccharide biosynthesis C-terminal domain-containing protein</fullName>
    </submittedName>
</protein>
<accession>A0A921I0D1</accession>
<evidence type="ECO:0000256" key="6">
    <source>
        <dbReference type="SAM" id="Phobius"/>
    </source>
</evidence>
<evidence type="ECO:0000313" key="7">
    <source>
        <dbReference type="EMBL" id="HJF93467.1"/>
    </source>
</evidence>
<evidence type="ECO:0000256" key="3">
    <source>
        <dbReference type="ARBA" id="ARBA00022692"/>
    </source>
</evidence>
<reference evidence="7" key="1">
    <citation type="journal article" date="2021" name="PeerJ">
        <title>Extensive microbial diversity within the chicken gut microbiome revealed by metagenomics and culture.</title>
        <authorList>
            <person name="Gilroy R."/>
            <person name="Ravi A."/>
            <person name="Getino M."/>
            <person name="Pursley I."/>
            <person name="Horton D.L."/>
            <person name="Alikhan N.F."/>
            <person name="Baker D."/>
            <person name="Gharbi K."/>
            <person name="Hall N."/>
            <person name="Watson M."/>
            <person name="Adriaenssens E.M."/>
            <person name="Foster-Nyarko E."/>
            <person name="Jarju S."/>
            <person name="Secka A."/>
            <person name="Antonio M."/>
            <person name="Oren A."/>
            <person name="Chaudhuri R.R."/>
            <person name="La Ragione R."/>
            <person name="Hildebrand F."/>
            <person name="Pallen M.J."/>
        </authorList>
    </citation>
    <scope>NUCLEOTIDE SEQUENCE</scope>
    <source>
        <strain evidence="7">ChiSjej5B23-16112</strain>
    </source>
</reference>
<dbReference type="Gene3D" id="3.40.50.1820">
    <property type="entry name" value="alpha/beta hydrolase"/>
    <property type="match status" value="1"/>
</dbReference>